<accession>A0A2T4J937</accession>
<evidence type="ECO:0000313" key="2">
    <source>
        <dbReference type="Proteomes" id="UP000241362"/>
    </source>
</evidence>
<sequence>MTLSAVTITLAADGPRLAAAPPLPVEALILGKPVTEAADLLPRLFNLCAGAQGLAARLSLGLPPGDGDPAAEIVRDHLARACVTLRAAAGLAPLRLPADPATLFGPAGRLPRDRADFSDWIASPAPAAALAARLVALFPAGAATCPALPPPPADDPLAEGAFENSAAGRQADHPLLRSIEADQGRGPLWRYLGLLADLEAAMEGRLPPATCHNGIAVVPAARGAYALRLTQTAGIVTGLARRTPTDHLLAPGGALLQSLARLPGADGRLAPLVVALHDPCLPVTLREAEPCTR</sequence>
<dbReference type="InterPro" id="IPR029014">
    <property type="entry name" value="NiFe-Hase_large"/>
</dbReference>
<evidence type="ECO:0008006" key="3">
    <source>
        <dbReference type="Google" id="ProtNLM"/>
    </source>
</evidence>
<dbReference type="EMBL" id="PZKE01000008">
    <property type="protein sequence ID" value="PTE14373.1"/>
    <property type="molecule type" value="Genomic_DNA"/>
</dbReference>
<dbReference type="SUPFAM" id="SSF56762">
    <property type="entry name" value="HydB/Nqo4-like"/>
    <property type="match status" value="1"/>
</dbReference>
<evidence type="ECO:0000313" key="1">
    <source>
        <dbReference type="EMBL" id="PTE14373.1"/>
    </source>
</evidence>
<protein>
    <recommendedName>
        <fullName evidence="3">Hydrogenase expression/formation protein HupK</fullName>
    </recommendedName>
</protein>
<gene>
    <name evidence="1" type="ORF">C5F44_10305</name>
</gene>
<comment type="caution">
    <text evidence="1">The sequence shown here is derived from an EMBL/GenBank/DDBJ whole genome shotgun (WGS) entry which is preliminary data.</text>
</comment>
<reference evidence="1 2" key="1">
    <citation type="submission" date="2018-03" db="EMBL/GenBank/DDBJ databases">
        <title>Rhodobacter blasticus.</title>
        <authorList>
            <person name="Meyer T.E."/>
            <person name="Miller S."/>
            <person name="Lodha T."/>
            <person name="Gandham S."/>
            <person name="Chintalapati S."/>
            <person name="Chintalapati V.R."/>
        </authorList>
    </citation>
    <scope>NUCLEOTIDE SEQUENCE [LARGE SCALE GENOMIC DNA]</scope>
    <source>
        <strain evidence="1 2">DSM 2131</strain>
    </source>
</reference>
<keyword evidence="2" id="KW-1185">Reference proteome</keyword>
<dbReference type="RefSeq" id="WP_107673444.1">
    <property type="nucleotide sequence ID" value="NZ_PZKE01000008.1"/>
</dbReference>
<dbReference type="Proteomes" id="UP000241362">
    <property type="component" value="Unassembled WGS sequence"/>
</dbReference>
<dbReference type="AlphaFoldDB" id="A0A2T4J937"/>
<name>A0A2T4J937_FUSBL</name>
<organism evidence="1 2">
    <name type="scientific">Fuscovulum blasticum DSM 2131</name>
    <dbReference type="NCBI Taxonomy" id="1188250"/>
    <lineage>
        <taxon>Bacteria</taxon>
        <taxon>Pseudomonadati</taxon>
        <taxon>Pseudomonadota</taxon>
        <taxon>Alphaproteobacteria</taxon>
        <taxon>Rhodobacterales</taxon>
        <taxon>Paracoccaceae</taxon>
        <taxon>Pseudogemmobacter</taxon>
    </lineage>
</organism>
<proteinExistence type="predicted"/>
<dbReference type="Gene3D" id="1.10.645.10">
    <property type="entry name" value="Cytochrome-c3 Hydrogenase, chain B"/>
    <property type="match status" value="1"/>
</dbReference>